<keyword evidence="2" id="KW-1185">Reference proteome</keyword>
<evidence type="ECO:0000313" key="2">
    <source>
        <dbReference type="Proteomes" id="UP001556098"/>
    </source>
</evidence>
<gene>
    <name evidence="1" type="ORF">AB2B41_22220</name>
</gene>
<dbReference type="Proteomes" id="UP001556098">
    <property type="component" value="Unassembled WGS sequence"/>
</dbReference>
<protein>
    <submittedName>
        <fullName evidence="1">Uncharacterized protein</fullName>
    </submittedName>
</protein>
<organism evidence="1 2">
    <name type="scientific">Sulfitobacter sediminis</name>
    <dbReference type="NCBI Taxonomy" id="3234186"/>
    <lineage>
        <taxon>Bacteria</taxon>
        <taxon>Pseudomonadati</taxon>
        <taxon>Pseudomonadota</taxon>
        <taxon>Alphaproteobacteria</taxon>
        <taxon>Rhodobacterales</taxon>
        <taxon>Roseobacteraceae</taxon>
        <taxon>Sulfitobacter</taxon>
    </lineage>
</organism>
<proteinExistence type="predicted"/>
<dbReference type="RefSeq" id="WP_367880018.1">
    <property type="nucleotide sequence ID" value="NZ_JBFNXX010000046.1"/>
</dbReference>
<accession>A0ABV3RTQ6</accession>
<reference evidence="1 2" key="1">
    <citation type="submission" date="2024-07" db="EMBL/GenBank/DDBJ databases">
        <title>Marimonas sp.nov., isolated from tidal-flat sediment.</title>
        <authorList>
            <person name="Jayan J.N."/>
            <person name="Lee S.S."/>
        </authorList>
    </citation>
    <scope>NUCLEOTIDE SEQUENCE [LARGE SCALE GENOMIC DNA]</scope>
    <source>
        <strain evidence="1 2">MJW-29</strain>
    </source>
</reference>
<name>A0ABV3RTQ6_9RHOB</name>
<sequence length="100" mass="11132">MEIFRSETSTRDGTEVTSIRADLKADGGLLVHGQDLGPSVEKIFGDIDYEYWLDIDEASIPQLFILVLKEAFNSDGALTLERLRDIARSGGINVKFGNWI</sequence>
<comment type="caution">
    <text evidence="1">The sequence shown here is derived from an EMBL/GenBank/DDBJ whole genome shotgun (WGS) entry which is preliminary data.</text>
</comment>
<evidence type="ECO:0000313" key="1">
    <source>
        <dbReference type="EMBL" id="MEW9922324.1"/>
    </source>
</evidence>
<dbReference type="EMBL" id="JBFNXX010000046">
    <property type="protein sequence ID" value="MEW9922324.1"/>
    <property type="molecule type" value="Genomic_DNA"/>
</dbReference>